<gene>
    <name evidence="3" type="ORF">NDI37_16845</name>
</gene>
<proteinExistence type="predicted"/>
<feature type="region of interest" description="Disordered" evidence="1">
    <location>
        <begin position="60"/>
        <end position="87"/>
    </location>
</feature>
<evidence type="ECO:0000313" key="4">
    <source>
        <dbReference type="Proteomes" id="UP001442494"/>
    </source>
</evidence>
<evidence type="ECO:0000256" key="1">
    <source>
        <dbReference type="SAM" id="MobiDB-lite"/>
    </source>
</evidence>
<reference evidence="3 4" key="1">
    <citation type="submission" date="2022-04" db="EMBL/GenBank/DDBJ databases">
        <title>Positive selection, recombination, and allopatry shape intraspecific diversity of widespread and dominant cyanobacteria.</title>
        <authorList>
            <person name="Wei J."/>
            <person name="Shu W."/>
            <person name="Hu C."/>
        </authorList>
    </citation>
    <scope>NUCLEOTIDE SEQUENCE [LARGE SCALE GENOMIC DNA]</scope>
    <source>
        <strain evidence="3 4">GB2-A5</strain>
    </source>
</reference>
<accession>A0ABV0JRQ8</accession>
<evidence type="ECO:0000313" key="3">
    <source>
        <dbReference type="EMBL" id="MEP0866134.1"/>
    </source>
</evidence>
<feature type="domain" description="SLH" evidence="2">
    <location>
        <begin position="153"/>
        <end position="217"/>
    </location>
</feature>
<dbReference type="RefSeq" id="WP_199294854.1">
    <property type="nucleotide sequence ID" value="NZ_JAMPKK010000038.1"/>
</dbReference>
<dbReference type="InterPro" id="IPR001119">
    <property type="entry name" value="SLH_dom"/>
</dbReference>
<dbReference type="PROSITE" id="PS51272">
    <property type="entry name" value="SLH"/>
    <property type="match status" value="2"/>
</dbReference>
<name>A0ABV0JRQ8_9CYAN</name>
<protein>
    <submittedName>
        <fullName evidence="3">S-layer homology domain-containing protein</fullName>
    </submittedName>
</protein>
<feature type="compositionally biased region" description="Low complexity" evidence="1">
    <location>
        <begin position="66"/>
        <end position="79"/>
    </location>
</feature>
<feature type="compositionally biased region" description="Polar residues" evidence="1">
    <location>
        <begin position="121"/>
        <end position="136"/>
    </location>
</feature>
<dbReference type="EMBL" id="JAMPKK010000038">
    <property type="protein sequence ID" value="MEP0866134.1"/>
    <property type="molecule type" value="Genomic_DNA"/>
</dbReference>
<evidence type="ECO:0000259" key="2">
    <source>
        <dbReference type="PROSITE" id="PS51272"/>
    </source>
</evidence>
<sequence length="236" mass="24880">MAQIPSGSVYKDVPVGYWAAPAIEEAYQTGFMTGYPGGFFRPKGEVSKVQAIVSLAEVLDGPSSPPTASTAPAVPTQATRNPTLRHRTTKKRLFMPLATTSAVPSVANKQTISDSGAVPTVANSQTTPDSGTASSVATGQGVFLNRPASVIISEYYADAEQIPYYAINGVAEATKANIVVNYPDPKVINPNQPATRGEIAALIHQTLVRQGKIQPLAGNVEASKRMSEKPGKLSKR</sequence>
<feature type="region of interest" description="Disordered" evidence="1">
    <location>
        <begin position="106"/>
        <end position="136"/>
    </location>
</feature>
<keyword evidence="4" id="KW-1185">Reference proteome</keyword>
<dbReference type="Proteomes" id="UP001442494">
    <property type="component" value="Unassembled WGS sequence"/>
</dbReference>
<dbReference type="Pfam" id="PF00395">
    <property type="entry name" value="SLH"/>
    <property type="match status" value="2"/>
</dbReference>
<comment type="caution">
    <text evidence="3">The sequence shown here is derived from an EMBL/GenBank/DDBJ whole genome shotgun (WGS) entry which is preliminary data.</text>
</comment>
<feature type="domain" description="SLH" evidence="2">
    <location>
        <begin position="6"/>
        <end position="69"/>
    </location>
</feature>
<organism evidence="3 4">
    <name type="scientific">Funiculus sociatus GB2-A5</name>
    <dbReference type="NCBI Taxonomy" id="2933946"/>
    <lineage>
        <taxon>Bacteria</taxon>
        <taxon>Bacillati</taxon>
        <taxon>Cyanobacteriota</taxon>
        <taxon>Cyanophyceae</taxon>
        <taxon>Coleofasciculales</taxon>
        <taxon>Coleofasciculaceae</taxon>
        <taxon>Funiculus</taxon>
    </lineage>
</organism>